<keyword evidence="2" id="KW-0472">Membrane</keyword>
<evidence type="ECO:0000313" key="4">
    <source>
        <dbReference type="Proteomes" id="UP000053766"/>
    </source>
</evidence>
<proteinExistence type="predicted"/>
<name>A0A0D8Y6Z5_DICVI</name>
<dbReference type="Proteomes" id="UP000053766">
    <property type="component" value="Unassembled WGS sequence"/>
</dbReference>
<sequence>MEVAHYVKFDNRLSLKICLIKFVDISEESEGTSSMPPGLEVTNTSTSSPCTEDGVKPPKEENQENENETTKEKEQVLDMSDCHMPRRTAARSISECESAEDREGQRRILRNSHLAKVRPIMGKRQSFDLPKDERHSVEATSEQDVIEKYYQRNQATINSLQSRTLRRNAEHRHPVSLVSERSGRSEIVMPSPEFTQRNNFSKSFYWVAANHKKIGFRHIFMLLLVLIYTLLGALMFYLIESNYEKDNPVFKIPIFFEYIVVVIKEVATFTLTR</sequence>
<evidence type="ECO:0000313" key="3">
    <source>
        <dbReference type="EMBL" id="KJH52638.1"/>
    </source>
</evidence>
<dbReference type="AlphaFoldDB" id="A0A0D8Y6Z5"/>
<feature type="transmembrane region" description="Helical" evidence="2">
    <location>
        <begin position="219"/>
        <end position="239"/>
    </location>
</feature>
<protein>
    <submittedName>
        <fullName evidence="3">Uncharacterized protein</fullName>
    </submittedName>
</protein>
<keyword evidence="4" id="KW-1185">Reference proteome</keyword>
<feature type="transmembrane region" description="Helical" evidence="2">
    <location>
        <begin position="251"/>
        <end position="271"/>
    </location>
</feature>
<dbReference type="Gene3D" id="1.10.287.70">
    <property type="match status" value="1"/>
</dbReference>
<feature type="compositionally biased region" description="Polar residues" evidence="1">
    <location>
        <begin position="31"/>
        <end position="50"/>
    </location>
</feature>
<reference evidence="4" key="2">
    <citation type="journal article" date="2016" name="Sci. Rep.">
        <title>Dictyocaulus viviparus genome, variome and transcriptome elucidate lungworm biology and support future intervention.</title>
        <authorList>
            <person name="McNulty S.N."/>
            <person name="Strube C."/>
            <person name="Rosa B.A."/>
            <person name="Martin J.C."/>
            <person name="Tyagi R."/>
            <person name="Choi Y.J."/>
            <person name="Wang Q."/>
            <person name="Hallsworth Pepin K."/>
            <person name="Zhang X."/>
            <person name="Ozersky P."/>
            <person name="Wilson R.K."/>
            <person name="Sternberg P.W."/>
            <person name="Gasser R.B."/>
            <person name="Mitreva M."/>
        </authorList>
    </citation>
    <scope>NUCLEOTIDE SEQUENCE [LARGE SCALE GENOMIC DNA]</scope>
    <source>
        <strain evidence="4">HannoverDv2000</strain>
    </source>
</reference>
<evidence type="ECO:0000256" key="2">
    <source>
        <dbReference type="SAM" id="Phobius"/>
    </source>
</evidence>
<evidence type="ECO:0000256" key="1">
    <source>
        <dbReference type="SAM" id="MobiDB-lite"/>
    </source>
</evidence>
<feature type="compositionally biased region" description="Basic and acidic residues" evidence="1">
    <location>
        <begin position="53"/>
        <end position="75"/>
    </location>
</feature>
<keyword evidence="2" id="KW-0812">Transmembrane</keyword>
<keyword evidence="2" id="KW-1133">Transmembrane helix</keyword>
<dbReference type="EMBL" id="KN716161">
    <property type="protein sequence ID" value="KJH52638.1"/>
    <property type="molecule type" value="Genomic_DNA"/>
</dbReference>
<reference evidence="3 4" key="1">
    <citation type="submission" date="2013-11" db="EMBL/GenBank/DDBJ databases">
        <title>Draft genome of the bovine lungworm Dictyocaulus viviparus.</title>
        <authorList>
            <person name="Mitreva M."/>
        </authorList>
    </citation>
    <scope>NUCLEOTIDE SEQUENCE [LARGE SCALE GENOMIC DNA]</scope>
    <source>
        <strain evidence="3 4">HannoverDv2000</strain>
    </source>
</reference>
<dbReference type="OrthoDB" id="5868683at2759"/>
<feature type="region of interest" description="Disordered" evidence="1">
    <location>
        <begin position="29"/>
        <end position="75"/>
    </location>
</feature>
<accession>A0A0D8Y6Z5</accession>
<gene>
    <name evidence="3" type="ORF">DICVIV_01099</name>
</gene>
<organism evidence="3 4">
    <name type="scientific">Dictyocaulus viviparus</name>
    <name type="common">Bovine lungworm</name>
    <dbReference type="NCBI Taxonomy" id="29172"/>
    <lineage>
        <taxon>Eukaryota</taxon>
        <taxon>Metazoa</taxon>
        <taxon>Ecdysozoa</taxon>
        <taxon>Nematoda</taxon>
        <taxon>Chromadorea</taxon>
        <taxon>Rhabditida</taxon>
        <taxon>Rhabditina</taxon>
        <taxon>Rhabditomorpha</taxon>
        <taxon>Strongyloidea</taxon>
        <taxon>Metastrongylidae</taxon>
        <taxon>Dictyocaulus</taxon>
    </lineage>
</organism>